<dbReference type="Proteomes" id="UP000075230">
    <property type="component" value="Unassembled WGS sequence"/>
</dbReference>
<protein>
    <submittedName>
        <fullName evidence="1">Uncharacterized protein</fullName>
    </submittedName>
</protein>
<dbReference type="EMBL" id="BCWF01000017">
    <property type="protein sequence ID" value="GAT22892.1"/>
    <property type="molecule type" value="Genomic_DNA"/>
</dbReference>
<reference evidence="1 2" key="1">
    <citation type="journal article" date="2016" name="DNA Res.">
        <title>Genome sequence of Aspergillus luchuensis NBRC 4314.</title>
        <authorList>
            <person name="Yamada O."/>
            <person name="Machida M."/>
            <person name="Hosoyama A."/>
            <person name="Goto M."/>
            <person name="Takahashi T."/>
            <person name="Futagami T."/>
            <person name="Yamagata Y."/>
            <person name="Takeuchi M."/>
            <person name="Kobayashi T."/>
            <person name="Koike H."/>
            <person name="Abe K."/>
            <person name="Asai K."/>
            <person name="Arita M."/>
            <person name="Fujita N."/>
            <person name="Fukuda K."/>
            <person name="Higa K."/>
            <person name="Horikawa H."/>
            <person name="Ishikawa T."/>
            <person name="Jinno K."/>
            <person name="Kato Y."/>
            <person name="Kirimura K."/>
            <person name="Mizutani O."/>
            <person name="Nakasone K."/>
            <person name="Sano M."/>
            <person name="Shiraishi Y."/>
            <person name="Tsukahara M."/>
            <person name="Gomi K."/>
        </authorList>
    </citation>
    <scope>NUCLEOTIDE SEQUENCE [LARGE SCALE GENOMIC DNA]</scope>
    <source>
        <strain evidence="1 2">RIB 2604</strain>
    </source>
</reference>
<gene>
    <name evidence="1" type="ORF">RIB2604_01700280</name>
</gene>
<evidence type="ECO:0000313" key="2">
    <source>
        <dbReference type="Proteomes" id="UP000075230"/>
    </source>
</evidence>
<name>A0A146FB28_ASPKA</name>
<evidence type="ECO:0000313" key="1">
    <source>
        <dbReference type="EMBL" id="GAT22892.1"/>
    </source>
</evidence>
<sequence length="109" mass="12123">MAESVVGALDDTPGPQLHYSNVGQEGAYHCLGMRVEDLWSDLVSAACNRRLRTVQVPEQANHPLRNIQLYSLNKLASFLAAGSWGEEEILKDLFGLHHSSYAEDWGQQL</sequence>
<proteinExistence type="predicted"/>
<dbReference type="AlphaFoldDB" id="A0A146FB28"/>
<organism evidence="1 2">
    <name type="scientific">Aspergillus kawachii</name>
    <name type="common">White koji mold</name>
    <name type="synonym">Aspergillus awamori var. kawachi</name>
    <dbReference type="NCBI Taxonomy" id="1069201"/>
    <lineage>
        <taxon>Eukaryota</taxon>
        <taxon>Fungi</taxon>
        <taxon>Dikarya</taxon>
        <taxon>Ascomycota</taxon>
        <taxon>Pezizomycotina</taxon>
        <taxon>Eurotiomycetes</taxon>
        <taxon>Eurotiomycetidae</taxon>
        <taxon>Eurotiales</taxon>
        <taxon>Aspergillaceae</taxon>
        <taxon>Aspergillus</taxon>
        <taxon>Aspergillus subgen. Circumdati</taxon>
    </lineage>
</organism>
<reference evidence="2" key="2">
    <citation type="submission" date="2016-02" db="EMBL/GenBank/DDBJ databases">
        <title>Genome sequencing of Aspergillus luchuensis NBRC 4314.</title>
        <authorList>
            <person name="Yamada O."/>
        </authorList>
    </citation>
    <scope>NUCLEOTIDE SEQUENCE [LARGE SCALE GENOMIC DNA]</scope>
    <source>
        <strain evidence="2">RIB 2604</strain>
    </source>
</reference>
<accession>A0A146FB28</accession>
<comment type="caution">
    <text evidence="1">The sequence shown here is derived from an EMBL/GenBank/DDBJ whole genome shotgun (WGS) entry which is preliminary data.</text>
</comment>